<dbReference type="Proteomes" id="UP000676246">
    <property type="component" value="Unassembled WGS sequence"/>
</dbReference>
<dbReference type="RefSeq" id="WP_210852812.1">
    <property type="nucleotide sequence ID" value="NZ_JAGQDD010000003.1"/>
</dbReference>
<keyword evidence="2" id="KW-1185">Reference proteome</keyword>
<dbReference type="EMBL" id="JAGQDD010000003">
    <property type="protein sequence ID" value="MBQ0930254.1"/>
    <property type="molecule type" value="Genomic_DNA"/>
</dbReference>
<evidence type="ECO:0000313" key="2">
    <source>
        <dbReference type="Proteomes" id="UP000676246"/>
    </source>
</evidence>
<sequence length="178" mass="20093">MHLIDTNVMMAASAVHELSAVATRAMPQEIPLREIVFDWLTQFDQSDSRIVLDDVGLIQDEYERNLPFNWQEQEYGLQVLQSKLDRSQVDFVPIDAVQANGEHIAVLAPQHERLVPDREDRKWVACALAANVLHGATPPIVYGAESDWYVAEKGLMAIGLQFIRLLPDTWYQAKVAAP</sequence>
<gene>
    <name evidence="1" type="ORF">KAK03_07100</name>
</gene>
<organism evidence="1 2">
    <name type="scientific">Ideonella alba</name>
    <dbReference type="NCBI Taxonomy" id="2824118"/>
    <lineage>
        <taxon>Bacteria</taxon>
        <taxon>Pseudomonadati</taxon>
        <taxon>Pseudomonadota</taxon>
        <taxon>Betaproteobacteria</taxon>
        <taxon>Burkholderiales</taxon>
        <taxon>Sphaerotilaceae</taxon>
        <taxon>Ideonella</taxon>
    </lineage>
</organism>
<protein>
    <submittedName>
        <fullName evidence="1">Uncharacterized protein</fullName>
    </submittedName>
</protein>
<dbReference type="AlphaFoldDB" id="A0A940YHZ9"/>
<accession>A0A940YHZ9</accession>
<comment type="caution">
    <text evidence="1">The sequence shown here is derived from an EMBL/GenBank/DDBJ whole genome shotgun (WGS) entry which is preliminary data.</text>
</comment>
<reference evidence="1 2" key="1">
    <citation type="submission" date="2021-04" db="EMBL/GenBank/DDBJ databases">
        <title>The genome sequence of Ideonella sp. 3Y2.</title>
        <authorList>
            <person name="Liu Y."/>
        </authorList>
    </citation>
    <scope>NUCLEOTIDE SEQUENCE [LARGE SCALE GENOMIC DNA]</scope>
    <source>
        <strain evidence="1 2">3Y2</strain>
    </source>
</reference>
<evidence type="ECO:0000313" key="1">
    <source>
        <dbReference type="EMBL" id="MBQ0930254.1"/>
    </source>
</evidence>
<name>A0A940YHZ9_9BURK</name>
<proteinExistence type="predicted"/>